<reference evidence="4" key="1">
    <citation type="journal article" date="2019" name="Int. J. Syst. Evol. Microbiol.">
        <title>The Global Catalogue of Microorganisms (GCM) 10K type strain sequencing project: providing services to taxonomists for standard genome sequencing and annotation.</title>
        <authorList>
            <consortium name="The Broad Institute Genomics Platform"/>
            <consortium name="The Broad Institute Genome Sequencing Center for Infectious Disease"/>
            <person name="Wu L."/>
            <person name="Ma J."/>
        </authorList>
    </citation>
    <scope>NUCLEOTIDE SEQUENCE [LARGE SCALE GENOMIC DNA]</scope>
    <source>
        <strain evidence="4">KLKA75</strain>
    </source>
</reference>
<feature type="chain" id="PRO_5045849592" description="Virginiamycin B lyase" evidence="2">
    <location>
        <begin position="32"/>
        <end position="627"/>
    </location>
</feature>
<accession>A0ABV9U5N9</accession>
<evidence type="ECO:0000256" key="2">
    <source>
        <dbReference type="SAM" id="SignalP"/>
    </source>
</evidence>
<evidence type="ECO:0000256" key="1">
    <source>
        <dbReference type="SAM" id="MobiDB-lite"/>
    </source>
</evidence>
<keyword evidence="4" id="KW-1185">Reference proteome</keyword>
<evidence type="ECO:0008006" key="5">
    <source>
        <dbReference type="Google" id="ProtNLM"/>
    </source>
</evidence>
<dbReference type="PANTHER" id="PTHR40274:SF3">
    <property type="entry name" value="VIRGINIAMYCIN B LYASE"/>
    <property type="match status" value="1"/>
</dbReference>
<proteinExistence type="predicted"/>
<organism evidence="3 4">
    <name type="scientific">Actinomadura gamaensis</name>
    <dbReference type="NCBI Taxonomy" id="1763541"/>
    <lineage>
        <taxon>Bacteria</taxon>
        <taxon>Bacillati</taxon>
        <taxon>Actinomycetota</taxon>
        <taxon>Actinomycetes</taxon>
        <taxon>Streptosporangiales</taxon>
        <taxon>Thermomonosporaceae</taxon>
        <taxon>Actinomadura</taxon>
    </lineage>
</organism>
<dbReference type="PANTHER" id="PTHR40274">
    <property type="entry name" value="VIRGINIAMYCIN B LYASE"/>
    <property type="match status" value="1"/>
</dbReference>
<dbReference type="InterPro" id="IPR015943">
    <property type="entry name" value="WD40/YVTN_repeat-like_dom_sf"/>
</dbReference>
<dbReference type="Pfam" id="PF24684">
    <property type="entry name" value="Vgb_lyase"/>
    <property type="match status" value="2"/>
</dbReference>
<feature type="signal peptide" evidence="2">
    <location>
        <begin position="1"/>
        <end position="31"/>
    </location>
</feature>
<dbReference type="RefSeq" id="WP_378259197.1">
    <property type="nucleotide sequence ID" value="NZ_JBHSIT010000007.1"/>
</dbReference>
<protein>
    <recommendedName>
        <fullName evidence="5">Virginiamycin B lyase</fullName>
    </recommendedName>
</protein>
<dbReference type="InterPro" id="IPR051344">
    <property type="entry name" value="Vgb"/>
</dbReference>
<feature type="region of interest" description="Disordered" evidence="1">
    <location>
        <begin position="250"/>
        <end position="270"/>
    </location>
</feature>
<comment type="caution">
    <text evidence="3">The sequence shown here is derived from an EMBL/GenBank/DDBJ whole genome shotgun (WGS) entry which is preliminary data.</text>
</comment>
<name>A0ABV9U5N9_9ACTN</name>
<dbReference type="Proteomes" id="UP001595872">
    <property type="component" value="Unassembled WGS sequence"/>
</dbReference>
<keyword evidence="2" id="KW-0732">Signal</keyword>
<evidence type="ECO:0000313" key="4">
    <source>
        <dbReference type="Proteomes" id="UP001595872"/>
    </source>
</evidence>
<gene>
    <name evidence="3" type="ORF">ACFPCY_25400</name>
</gene>
<evidence type="ECO:0000313" key="3">
    <source>
        <dbReference type="EMBL" id="MFC4910675.1"/>
    </source>
</evidence>
<dbReference type="Gene3D" id="2.130.10.10">
    <property type="entry name" value="YVTN repeat-like/Quinoprotein amine dehydrogenase"/>
    <property type="match status" value="2"/>
</dbReference>
<sequence length="627" mass="63142">MRRRTRAGAVALATALGTTSFLTASAGAAHAAATTEYSVPIPDVLPAGLAQGPGGTVWFTENAGGIGRITAAGKVKEYPVPANSQKLQALPGGMANGTDGSIWYTDSSQAVPRIGRVDPATGKSTLFELPTSGALNFNYSSVNSITPGANGAMWFSGIGSGAIGKIDASGNVTLYAAGGAPTAVTVGKDGAVWYADQQAGGVGRLDPATGEVRKYAMPGALAGTPASADIATGADGRIWFTEPGVGRIGSVDPATGATREYTPSVSDSKPTGLLATPDGRIWFAEAAASNIGVIDTSGNITEYPLPATLSTPRSLMLGPGGRIWYSAPGRGRIGSFDPANPPSGPYNSATPALTTGSNPLSAAAFSARCTTGMLCQTQVVTGGEMKIGSFTQKLPSGAIRVTGGINDLSDIKNIPLVPPVIGSQLEAKELEVPGGLIGQLPLVGPILGKSPAALWAVNKLTVTQSLAAPAVAYFTDNGGLGAKLSLNLKLNNPLLGSNCVIGPVNAALEPQMTAGGLASDPALGWSTGPVAIKSQVAVPSAKGCGPGGILNGVIDQLMGLPSGAAKNSLSLNGVFSLGAGINPLNTKSLRARSTLSPALQKLMVRPAKQHALPKAPKTVKLHLTARH</sequence>
<dbReference type="SUPFAM" id="SSF63829">
    <property type="entry name" value="Calcium-dependent phosphotriesterase"/>
    <property type="match status" value="2"/>
</dbReference>
<dbReference type="EMBL" id="JBHSIT010000007">
    <property type="protein sequence ID" value="MFC4910675.1"/>
    <property type="molecule type" value="Genomic_DNA"/>
</dbReference>